<name>A0A126ZWS5_9MICC</name>
<evidence type="ECO:0000256" key="6">
    <source>
        <dbReference type="ARBA" id="ARBA00023136"/>
    </source>
</evidence>
<dbReference type="PATRIC" id="fig|37927.3.peg.178"/>
<comment type="subcellular location">
    <subcellularLocation>
        <location evidence="1 7">Cell membrane</location>
        <topology evidence="1 7">Multi-pass membrane protein</topology>
    </subcellularLocation>
</comment>
<organism evidence="9 10">
    <name type="scientific">Sinomonas atrocyanea</name>
    <dbReference type="NCBI Taxonomy" id="37927"/>
    <lineage>
        <taxon>Bacteria</taxon>
        <taxon>Bacillati</taxon>
        <taxon>Actinomycetota</taxon>
        <taxon>Actinomycetes</taxon>
        <taxon>Micrococcales</taxon>
        <taxon>Micrococcaceae</taxon>
        <taxon>Sinomonas</taxon>
    </lineage>
</organism>
<feature type="transmembrane region" description="Helical" evidence="7">
    <location>
        <begin position="286"/>
        <end position="306"/>
    </location>
</feature>
<dbReference type="SUPFAM" id="SSF161098">
    <property type="entry name" value="MetI-like"/>
    <property type="match status" value="1"/>
</dbReference>
<comment type="similarity">
    <text evidence="7">Belongs to the binding-protein-dependent transport system permease family.</text>
</comment>
<dbReference type="InterPro" id="IPR000515">
    <property type="entry name" value="MetI-like"/>
</dbReference>
<keyword evidence="10" id="KW-1185">Reference proteome</keyword>
<reference evidence="9 10" key="1">
    <citation type="submission" date="2016-02" db="EMBL/GenBank/DDBJ databases">
        <title>Complete genome of Sinomonas atrocyanea KCTC 3377.</title>
        <authorList>
            <person name="Kim K.M."/>
        </authorList>
    </citation>
    <scope>NUCLEOTIDE SEQUENCE [LARGE SCALE GENOMIC DNA]</scope>
    <source>
        <strain evidence="9 10">KCTC 3377</strain>
    </source>
</reference>
<feature type="transmembrane region" description="Helical" evidence="7">
    <location>
        <begin position="95"/>
        <end position="122"/>
    </location>
</feature>
<protein>
    <submittedName>
        <fullName evidence="9">ABC transporter permease</fullName>
    </submittedName>
</protein>
<proteinExistence type="inferred from homology"/>
<dbReference type="STRING" id="37927.SA2016_0174"/>
<dbReference type="PANTHER" id="PTHR43005">
    <property type="entry name" value="BLR7065 PROTEIN"/>
    <property type="match status" value="1"/>
</dbReference>
<dbReference type="Proteomes" id="UP000070134">
    <property type="component" value="Chromosome"/>
</dbReference>
<evidence type="ECO:0000259" key="8">
    <source>
        <dbReference type="PROSITE" id="PS50928"/>
    </source>
</evidence>
<evidence type="ECO:0000256" key="1">
    <source>
        <dbReference type="ARBA" id="ARBA00004651"/>
    </source>
</evidence>
<dbReference type="EMBL" id="CP014518">
    <property type="protein sequence ID" value="AMM30875.1"/>
    <property type="molecule type" value="Genomic_DNA"/>
</dbReference>
<dbReference type="KEGG" id="satk:SA2016_0174"/>
<dbReference type="InterPro" id="IPR035906">
    <property type="entry name" value="MetI-like_sf"/>
</dbReference>
<feature type="transmembrane region" description="Helical" evidence="7">
    <location>
        <begin position="134"/>
        <end position="154"/>
    </location>
</feature>
<keyword evidence="6 7" id="KW-0472">Membrane</keyword>
<evidence type="ECO:0000256" key="4">
    <source>
        <dbReference type="ARBA" id="ARBA00022692"/>
    </source>
</evidence>
<dbReference type="Gene3D" id="1.10.3720.10">
    <property type="entry name" value="MetI-like"/>
    <property type="match status" value="1"/>
</dbReference>
<feature type="transmembrane region" description="Helical" evidence="7">
    <location>
        <begin position="34"/>
        <end position="58"/>
    </location>
</feature>
<keyword evidence="3" id="KW-1003">Cell membrane</keyword>
<keyword evidence="5 7" id="KW-1133">Transmembrane helix</keyword>
<feature type="transmembrane region" description="Helical" evidence="7">
    <location>
        <begin position="174"/>
        <end position="198"/>
    </location>
</feature>
<dbReference type="GO" id="GO:0055085">
    <property type="term" value="P:transmembrane transport"/>
    <property type="evidence" value="ECO:0007669"/>
    <property type="project" value="InterPro"/>
</dbReference>
<dbReference type="Pfam" id="PF00528">
    <property type="entry name" value="BPD_transp_1"/>
    <property type="match status" value="1"/>
</dbReference>
<dbReference type="PROSITE" id="PS50928">
    <property type="entry name" value="ABC_TM1"/>
    <property type="match status" value="1"/>
</dbReference>
<gene>
    <name evidence="9" type="ORF">SA2016_0174</name>
</gene>
<evidence type="ECO:0000256" key="2">
    <source>
        <dbReference type="ARBA" id="ARBA00022448"/>
    </source>
</evidence>
<dbReference type="PANTHER" id="PTHR43005:SF1">
    <property type="entry name" value="SPERMIDINE_PUTRESCINE TRANSPORT SYSTEM PERMEASE PROTEIN"/>
    <property type="match status" value="1"/>
</dbReference>
<dbReference type="AlphaFoldDB" id="A0A126ZWS5"/>
<evidence type="ECO:0000256" key="7">
    <source>
        <dbReference type="RuleBase" id="RU363032"/>
    </source>
</evidence>
<feature type="domain" description="ABC transmembrane type-1" evidence="8">
    <location>
        <begin position="96"/>
        <end position="303"/>
    </location>
</feature>
<keyword evidence="2 7" id="KW-0813">Transport</keyword>
<sequence length="312" mass="33597">MLAAPSAAPAGAVRARARRAADDGDVAGLGRARAAAFVAPSLVLIGVFLVFPALWTLYLGLTNYRLSGSAALHPKFVGIQNYLSALSDDRFANSLVLTLAFVFGSAVIGQSVLGFSIAWLATRLNSTVRSVVEFFVLLAWIIPSSVTTFLWYALLDGTDGTLNSILGTAHLAWLLQYPLQCIIVFNTWVGTAFSMMLFSSALASVPPSQLETARMAGAGTFAQFRDVIFPHIRGHALTNTLLITLWTFNTFTPYLLTAGGPDDRSNILPIFIYRLALNDGALGQGAAISLIMIVINLVIATVYLRLLKERKK</sequence>
<evidence type="ECO:0000313" key="10">
    <source>
        <dbReference type="Proteomes" id="UP000070134"/>
    </source>
</evidence>
<dbReference type="CDD" id="cd06261">
    <property type="entry name" value="TM_PBP2"/>
    <property type="match status" value="1"/>
</dbReference>
<accession>A0A126ZWS5</accession>
<evidence type="ECO:0000256" key="5">
    <source>
        <dbReference type="ARBA" id="ARBA00022989"/>
    </source>
</evidence>
<dbReference type="GO" id="GO:0005886">
    <property type="term" value="C:plasma membrane"/>
    <property type="evidence" value="ECO:0007669"/>
    <property type="project" value="UniProtKB-SubCell"/>
</dbReference>
<evidence type="ECO:0000313" key="9">
    <source>
        <dbReference type="EMBL" id="AMM30875.1"/>
    </source>
</evidence>
<feature type="transmembrane region" description="Helical" evidence="7">
    <location>
        <begin position="236"/>
        <end position="256"/>
    </location>
</feature>
<keyword evidence="4 7" id="KW-0812">Transmembrane</keyword>
<evidence type="ECO:0000256" key="3">
    <source>
        <dbReference type="ARBA" id="ARBA00022475"/>
    </source>
</evidence>
<dbReference type="OrthoDB" id="9804439at2"/>